<dbReference type="Pfam" id="PF08240">
    <property type="entry name" value="ADH_N"/>
    <property type="match status" value="1"/>
</dbReference>
<evidence type="ECO:0000259" key="6">
    <source>
        <dbReference type="Pfam" id="PF08240"/>
    </source>
</evidence>
<accession>A0A1G9NCT1</accession>
<dbReference type="InterPro" id="IPR013154">
    <property type="entry name" value="ADH-like_N"/>
</dbReference>
<organism evidence="7 8">
    <name type="scientific">Dendrosporobacter quercicolus</name>
    <dbReference type="NCBI Taxonomy" id="146817"/>
    <lineage>
        <taxon>Bacteria</taxon>
        <taxon>Bacillati</taxon>
        <taxon>Bacillota</taxon>
        <taxon>Negativicutes</taxon>
        <taxon>Selenomonadales</taxon>
        <taxon>Sporomusaceae</taxon>
        <taxon>Dendrosporobacter</taxon>
    </lineage>
</organism>
<dbReference type="InterPro" id="IPR002328">
    <property type="entry name" value="ADH_Zn_CS"/>
</dbReference>
<comment type="similarity">
    <text evidence="4">Belongs to the zinc-containing alcohol dehydrogenase family.</text>
</comment>
<name>A0A1G9NCT1_9FIRM</name>
<keyword evidence="3" id="KW-0560">Oxidoreductase</keyword>
<dbReference type="Gene3D" id="3.90.180.10">
    <property type="entry name" value="Medium-chain alcohol dehydrogenases, catalytic domain"/>
    <property type="match status" value="2"/>
</dbReference>
<protein>
    <submittedName>
        <fullName evidence="7">2-desacetyl-2-hydroxyethyl bacteriochlorophyllide A dehydrogenase</fullName>
    </submittedName>
</protein>
<dbReference type="InterPro" id="IPR036291">
    <property type="entry name" value="NAD(P)-bd_dom_sf"/>
</dbReference>
<evidence type="ECO:0000256" key="1">
    <source>
        <dbReference type="ARBA" id="ARBA00022723"/>
    </source>
</evidence>
<comment type="cofactor">
    <cofactor evidence="4">
        <name>Zn(2+)</name>
        <dbReference type="ChEBI" id="CHEBI:29105"/>
    </cofactor>
</comment>
<keyword evidence="1 4" id="KW-0479">Metal-binding</keyword>
<dbReference type="OrthoDB" id="1674659at2"/>
<dbReference type="STRING" id="146817.SAMN04488502_101966"/>
<dbReference type="PANTHER" id="PTHR43401">
    <property type="entry name" value="L-THREONINE 3-DEHYDROGENASE"/>
    <property type="match status" value="1"/>
</dbReference>
<evidence type="ECO:0000259" key="5">
    <source>
        <dbReference type="Pfam" id="PF00107"/>
    </source>
</evidence>
<keyword evidence="8" id="KW-1185">Reference proteome</keyword>
<dbReference type="Proteomes" id="UP000214880">
    <property type="component" value="Unassembled WGS sequence"/>
</dbReference>
<dbReference type="GO" id="GO:0008270">
    <property type="term" value="F:zinc ion binding"/>
    <property type="evidence" value="ECO:0007669"/>
    <property type="project" value="InterPro"/>
</dbReference>
<dbReference type="RefSeq" id="WP_092068965.1">
    <property type="nucleotide sequence ID" value="NZ_FNHB01000001.1"/>
</dbReference>
<dbReference type="Pfam" id="PF00107">
    <property type="entry name" value="ADH_zinc_N"/>
    <property type="match status" value="1"/>
</dbReference>
<feature type="domain" description="Alcohol dehydrogenase-like C-terminal" evidence="5">
    <location>
        <begin position="162"/>
        <end position="296"/>
    </location>
</feature>
<reference evidence="7 8" key="1">
    <citation type="submission" date="2016-10" db="EMBL/GenBank/DDBJ databases">
        <authorList>
            <person name="de Groot N.N."/>
        </authorList>
    </citation>
    <scope>NUCLEOTIDE SEQUENCE [LARGE SCALE GENOMIC DNA]</scope>
    <source>
        <strain evidence="7 8">DSM 1736</strain>
    </source>
</reference>
<evidence type="ECO:0000256" key="2">
    <source>
        <dbReference type="ARBA" id="ARBA00022833"/>
    </source>
</evidence>
<dbReference type="SUPFAM" id="SSF51735">
    <property type="entry name" value="NAD(P)-binding Rossmann-fold domains"/>
    <property type="match status" value="1"/>
</dbReference>
<evidence type="ECO:0000256" key="4">
    <source>
        <dbReference type="RuleBase" id="RU361277"/>
    </source>
</evidence>
<evidence type="ECO:0000313" key="7">
    <source>
        <dbReference type="EMBL" id="SDL84131.1"/>
    </source>
</evidence>
<dbReference type="AlphaFoldDB" id="A0A1G9NCT1"/>
<evidence type="ECO:0000313" key="8">
    <source>
        <dbReference type="Proteomes" id="UP000214880"/>
    </source>
</evidence>
<dbReference type="Gene3D" id="3.40.50.720">
    <property type="entry name" value="NAD(P)-binding Rossmann-like Domain"/>
    <property type="match status" value="1"/>
</dbReference>
<evidence type="ECO:0000256" key="3">
    <source>
        <dbReference type="ARBA" id="ARBA00023002"/>
    </source>
</evidence>
<dbReference type="InterPro" id="IPR011032">
    <property type="entry name" value="GroES-like_sf"/>
</dbReference>
<keyword evidence="2 4" id="KW-0862">Zinc</keyword>
<dbReference type="InterPro" id="IPR013149">
    <property type="entry name" value="ADH-like_C"/>
</dbReference>
<dbReference type="InterPro" id="IPR050129">
    <property type="entry name" value="Zn_alcohol_dh"/>
</dbReference>
<dbReference type="SUPFAM" id="SSF50129">
    <property type="entry name" value="GroES-like"/>
    <property type="match status" value="1"/>
</dbReference>
<dbReference type="EMBL" id="FNHB01000001">
    <property type="protein sequence ID" value="SDL84131.1"/>
    <property type="molecule type" value="Genomic_DNA"/>
</dbReference>
<feature type="domain" description="Alcohol dehydrogenase-like N-terminal" evidence="6">
    <location>
        <begin position="23"/>
        <end position="112"/>
    </location>
</feature>
<gene>
    <name evidence="7" type="ORF">SAMN04488502_101966</name>
</gene>
<proteinExistence type="inferred from homology"/>
<dbReference type="GO" id="GO:0016491">
    <property type="term" value="F:oxidoreductase activity"/>
    <property type="evidence" value="ECO:0007669"/>
    <property type="project" value="UniProtKB-KW"/>
</dbReference>
<dbReference type="PANTHER" id="PTHR43401:SF2">
    <property type="entry name" value="L-THREONINE 3-DEHYDROGENASE"/>
    <property type="match status" value="1"/>
</dbReference>
<dbReference type="PROSITE" id="PS00059">
    <property type="entry name" value="ADH_ZINC"/>
    <property type="match status" value="1"/>
</dbReference>
<sequence length="337" mass="36527">MKALIYKGPKKVELQERPTPVCGPDDVLVRNVRAGICGSDVTAYLYDGKYVGILPDLEFGHEMVGYVYEVGKNVTCVEKGTRVFVNPMTCTPDPSASDRAGAFSQFVLVQYARLNDNIYPLPDALSFDDAVLIEPFSVGTHGKNIPQTKPENHVVIYGAGTIGLCALSGLIAQGNKKVAVLDMDDRRLQTVRELGGIGFNPKSGDVRNFLIGQFGEITKSHGSSAINIDVAIDCAGAPNIPEDFLNYAKLGAKLSCVALHKKSLLINFMQIMSSEAVIMGSRGYTSEDILEVINNLTSKKVNITKIITHRFKLTDAAKAFEIASNQSLAIKVVLDLE</sequence>